<keyword evidence="5" id="KW-0472">Membrane</keyword>
<name>A0A396RJU8_9SPHN</name>
<evidence type="ECO:0000313" key="7">
    <source>
        <dbReference type="EMBL" id="RHW16467.1"/>
    </source>
</evidence>
<feature type="domain" description="Rod shape-determining protein MreC beta-barrel core" evidence="6">
    <location>
        <begin position="137"/>
        <end position="272"/>
    </location>
</feature>
<dbReference type="PANTHER" id="PTHR34138:SF1">
    <property type="entry name" value="CELL SHAPE-DETERMINING PROTEIN MREC"/>
    <property type="match status" value="1"/>
</dbReference>
<protein>
    <recommendedName>
        <fullName evidence="2">Cell shape-determining protein MreC</fullName>
    </recommendedName>
    <alternativeName>
        <fullName evidence="4">Cell shape protein MreC</fullName>
    </alternativeName>
</protein>
<dbReference type="RefSeq" id="WP_118865073.1">
    <property type="nucleotide sequence ID" value="NZ_QWLV01000009.1"/>
</dbReference>
<dbReference type="InterPro" id="IPR042175">
    <property type="entry name" value="Cell/Rod_MreC_2"/>
</dbReference>
<dbReference type="EMBL" id="QWLV01000009">
    <property type="protein sequence ID" value="RHW16467.1"/>
    <property type="molecule type" value="Genomic_DNA"/>
</dbReference>
<dbReference type="Gene3D" id="2.40.10.350">
    <property type="entry name" value="Rod shape-determining protein MreC, domain 2"/>
    <property type="match status" value="1"/>
</dbReference>
<evidence type="ECO:0000313" key="8">
    <source>
        <dbReference type="Proteomes" id="UP000266693"/>
    </source>
</evidence>
<organism evidence="7 8">
    <name type="scientific">Sphingomonas gilva</name>
    <dbReference type="NCBI Taxonomy" id="2305907"/>
    <lineage>
        <taxon>Bacteria</taxon>
        <taxon>Pseudomonadati</taxon>
        <taxon>Pseudomonadota</taxon>
        <taxon>Alphaproteobacteria</taxon>
        <taxon>Sphingomonadales</taxon>
        <taxon>Sphingomonadaceae</taxon>
        <taxon>Sphingomonas</taxon>
    </lineage>
</organism>
<proteinExistence type="inferred from homology"/>
<dbReference type="GO" id="GO:0008360">
    <property type="term" value="P:regulation of cell shape"/>
    <property type="evidence" value="ECO:0007669"/>
    <property type="project" value="UniProtKB-KW"/>
</dbReference>
<feature type="transmembrane region" description="Helical" evidence="5">
    <location>
        <begin position="20"/>
        <end position="42"/>
    </location>
</feature>
<keyword evidence="3" id="KW-0133">Cell shape</keyword>
<evidence type="ECO:0000256" key="4">
    <source>
        <dbReference type="ARBA" id="ARBA00032089"/>
    </source>
</evidence>
<evidence type="ECO:0000256" key="5">
    <source>
        <dbReference type="SAM" id="Phobius"/>
    </source>
</evidence>
<evidence type="ECO:0000256" key="2">
    <source>
        <dbReference type="ARBA" id="ARBA00013855"/>
    </source>
</evidence>
<sequence length="291" mass="30778">MAPPAKRRPGHSRRAQYSLFLAYVLAIGGATLGLLLVVLSQFDPPAFAALRSAAAEIFMPVSSGADRTRRGIGSIPQAIGDYIRAGSQNDDLRRRLIAEQRLVRQARSLAYENARLRRLVRLQEGATDAIVTARLVSSTGSSTRRFGTLNAGRRHGVLPGQPVRGPDGLVGRVVETGINVSRVMLVTDPESVIPVRRARDGLPAFAYGHGDGLVEIRGVTTGVNAFRAGDQFVTSGAGGVFAPGTPVAQVTRPLGDSALARPFAHPDRLDFAVVQPIFLAAPPAPAGAEEP</sequence>
<comment type="caution">
    <text evidence="7">The sequence shown here is derived from an EMBL/GenBank/DDBJ whole genome shotgun (WGS) entry which is preliminary data.</text>
</comment>
<reference evidence="7 8" key="1">
    <citation type="submission" date="2018-08" db="EMBL/GenBank/DDBJ databases">
        <title>The multiple taxonomic identification of Sphingomonas gilva.</title>
        <authorList>
            <person name="Zhu D."/>
            <person name="Zheng S."/>
        </authorList>
    </citation>
    <scope>NUCLEOTIDE SEQUENCE [LARGE SCALE GENOMIC DNA]</scope>
    <source>
        <strain evidence="7 8">ZDH117</strain>
    </source>
</reference>
<dbReference type="Pfam" id="PF04085">
    <property type="entry name" value="MreC"/>
    <property type="match status" value="1"/>
</dbReference>
<dbReference type="GO" id="GO:0005886">
    <property type="term" value="C:plasma membrane"/>
    <property type="evidence" value="ECO:0007669"/>
    <property type="project" value="TreeGrafter"/>
</dbReference>
<dbReference type="Proteomes" id="UP000266693">
    <property type="component" value="Unassembled WGS sequence"/>
</dbReference>
<keyword evidence="8" id="KW-1185">Reference proteome</keyword>
<keyword evidence="5" id="KW-0812">Transmembrane</keyword>
<dbReference type="PANTHER" id="PTHR34138">
    <property type="entry name" value="CELL SHAPE-DETERMINING PROTEIN MREC"/>
    <property type="match status" value="1"/>
</dbReference>
<evidence type="ECO:0000256" key="1">
    <source>
        <dbReference type="ARBA" id="ARBA00009369"/>
    </source>
</evidence>
<accession>A0A396RJU8</accession>
<dbReference type="Gene3D" id="2.40.10.340">
    <property type="entry name" value="Rod shape-determining protein MreC, domain 1"/>
    <property type="match status" value="1"/>
</dbReference>
<evidence type="ECO:0000259" key="6">
    <source>
        <dbReference type="Pfam" id="PF04085"/>
    </source>
</evidence>
<evidence type="ECO:0000256" key="3">
    <source>
        <dbReference type="ARBA" id="ARBA00022960"/>
    </source>
</evidence>
<comment type="similarity">
    <text evidence="1">Belongs to the MreC family.</text>
</comment>
<dbReference type="InterPro" id="IPR042177">
    <property type="entry name" value="Cell/Rod_1"/>
</dbReference>
<dbReference type="OrthoDB" id="8478127at2"/>
<dbReference type="AlphaFoldDB" id="A0A396RJU8"/>
<gene>
    <name evidence="7" type="ORF">D1610_15310</name>
</gene>
<dbReference type="InterPro" id="IPR055342">
    <property type="entry name" value="MreC_beta-barrel_core"/>
</dbReference>
<dbReference type="InterPro" id="IPR007221">
    <property type="entry name" value="MreC"/>
</dbReference>
<keyword evidence="5" id="KW-1133">Transmembrane helix</keyword>